<sequence length="320" mass="35056">MLISSRRLTKQIGCRRLLGWAVMLGYGLAGCNSLVQDVNPGLLPNATPQLVIHSYLSPQDTVLTAAVSLSRTSTGNQSSTTEINSLPNATVTLSEGPRSVALRYDARQSLYRADPAQFPIQAGHTYTLAVSTPDGLTARANTTVPVLVPITSFRSDSATARFEQAIDYFVQFSWQDPANVVNYYHLAGDNEYGSTERVLQGNTFVDHPFRAVGSIYYGVTYGQNFALTDQDRDGQVFDSPQGRLSYSNINGQRINTPPLTANVYLLSVDVAYYQYHQSLYRQQDTNSNPFAEPTLITGNIQGGFGCFGSYCRSSVSARIK</sequence>
<accession>A0ABR6WEM8</accession>
<keyword evidence="2" id="KW-1185">Reference proteome</keyword>
<protein>
    <recommendedName>
        <fullName evidence="3">DUF4249 domain-containing protein</fullName>
    </recommendedName>
</protein>
<evidence type="ECO:0000313" key="2">
    <source>
        <dbReference type="Proteomes" id="UP000700732"/>
    </source>
</evidence>
<dbReference type="RefSeq" id="WP_186741367.1">
    <property type="nucleotide sequence ID" value="NZ_VFIA01000053.1"/>
</dbReference>
<evidence type="ECO:0000313" key="1">
    <source>
        <dbReference type="EMBL" id="MBC3794653.1"/>
    </source>
</evidence>
<organism evidence="1 2">
    <name type="scientific">Spirosoma utsteinense</name>
    <dbReference type="NCBI Taxonomy" id="2585773"/>
    <lineage>
        <taxon>Bacteria</taxon>
        <taxon>Pseudomonadati</taxon>
        <taxon>Bacteroidota</taxon>
        <taxon>Cytophagia</taxon>
        <taxon>Cytophagales</taxon>
        <taxon>Cytophagaceae</taxon>
        <taxon>Spirosoma</taxon>
    </lineage>
</organism>
<dbReference type="Proteomes" id="UP000700732">
    <property type="component" value="Unassembled WGS sequence"/>
</dbReference>
<dbReference type="Pfam" id="PF14054">
    <property type="entry name" value="DUF4249"/>
    <property type="match status" value="1"/>
</dbReference>
<reference evidence="1 2" key="1">
    <citation type="submission" date="2019-06" db="EMBL/GenBank/DDBJ databases">
        <title>Spirosoma utsteinense sp. nov. isolated from Antarctic ice-free soils.</title>
        <authorList>
            <person name="Tahon G."/>
        </authorList>
    </citation>
    <scope>NUCLEOTIDE SEQUENCE [LARGE SCALE GENOMIC DNA]</scope>
    <source>
        <strain evidence="1 2">LMG 31447</strain>
    </source>
</reference>
<dbReference type="PROSITE" id="PS51257">
    <property type="entry name" value="PROKAR_LIPOPROTEIN"/>
    <property type="match status" value="1"/>
</dbReference>
<name>A0ABR6WEM8_9BACT</name>
<dbReference type="EMBL" id="VFIA01000053">
    <property type="protein sequence ID" value="MBC3794653.1"/>
    <property type="molecule type" value="Genomic_DNA"/>
</dbReference>
<comment type="caution">
    <text evidence="1">The sequence shown here is derived from an EMBL/GenBank/DDBJ whole genome shotgun (WGS) entry which is preliminary data.</text>
</comment>
<proteinExistence type="predicted"/>
<evidence type="ECO:0008006" key="3">
    <source>
        <dbReference type="Google" id="ProtNLM"/>
    </source>
</evidence>
<gene>
    <name evidence="1" type="ORF">FH603_5183</name>
</gene>
<dbReference type="InterPro" id="IPR025345">
    <property type="entry name" value="DUF4249"/>
</dbReference>